<dbReference type="InterPro" id="IPR009875">
    <property type="entry name" value="PilZ_domain"/>
</dbReference>
<feature type="modified residue" description="4-aspartylphosphate" evidence="2">
    <location>
        <position position="174"/>
    </location>
</feature>
<name>A0ABN6NCZ6_9BACT</name>
<evidence type="ECO:0000259" key="3">
    <source>
        <dbReference type="PROSITE" id="PS50110"/>
    </source>
</evidence>
<dbReference type="Gene3D" id="2.40.10.220">
    <property type="entry name" value="predicted glycosyltransferase like domains"/>
    <property type="match status" value="1"/>
</dbReference>
<proteinExistence type="predicted"/>
<evidence type="ECO:0000313" key="5">
    <source>
        <dbReference type="Proteomes" id="UP001162734"/>
    </source>
</evidence>
<evidence type="ECO:0000256" key="1">
    <source>
        <dbReference type="ARBA" id="ARBA00022553"/>
    </source>
</evidence>
<keyword evidence="1 2" id="KW-0597">Phosphoprotein</keyword>
<protein>
    <recommendedName>
        <fullName evidence="3">Response regulatory domain-containing protein</fullName>
    </recommendedName>
</protein>
<dbReference type="PANTHER" id="PTHR44591:SF3">
    <property type="entry name" value="RESPONSE REGULATORY DOMAIN-CONTAINING PROTEIN"/>
    <property type="match status" value="1"/>
</dbReference>
<reference evidence="5" key="1">
    <citation type="journal article" date="2022" name="Int. J. Syst. Evol. Microbiol.">
        <title>Anaeromyxobacter oryzae sp. nov., Anaeromyxobacter diazotrophicus sp. nov. and Anaeromyxobacter paludicola sp. nov., isolated from paddy soils.</title>
        <authorList>
            <person name="Itoh H."/>
            <person name="Xu Z."/>
            <person name="Mise K."/>
            <person name="Masuda Y."/>
            <person name="Ushijima N."/>
            <person name="Hayakawa C."/>
            <person name="Shiratori Y."/>
            <person name="Senoo K."/>
        </authorList>
    </citation>
    <scope>NUCLEOTIDE SEQUENCE [LARGE SCALE GENOMIC DNA]</scope>
    <source>
        <strain evidence="5">Red630</strain>
    </source>
</reference>
<dbReference type="InterPro" id="IPR001789">
    <property type="entry name" value="Sig_transdc_resp-reg_receiver"/>
</dbReference>
<dbReference type="Gene3D" id="3.40.50.2300">
    <property type="match status" value="1"/>
</dbReference>
<dbReference type="Proteomes" id="UP001162734">
    <property type="component" value="Chromosome"/>
</dbReference>
<dbReference type="Pfam" id="PF00072">
    <property type="entry name" value="Response_reg"/>
    <property type="match status" value="1"/>
</dbReference>
<gene>
    <name evidence="4" type="ORF">AMPC_29980</name>
</gene>
<dbReference type="PANTHER" id="PTHR44591">
    <property type="entry name" value="STRESS RESPONSE REGULATOR PROTEIN 1"/>
    <property type="match status" value="1"/>
</dbReference>
<feature type="domain" description="Response regulatory" evidence="3">
    <location>
        <begin position="119"/>
        <end position="240"/>
    </location>
</feature>
<evidence type="ECO:0000313" key="4">
    <source>
        <dbReference type="EMBL" id="BDG09885.1"/>
    </source>
</evidence>
<dbReference type="InterPro" id="IPR050595">
    <property type="entry name" value="Bact_response_regulator"/>
</dbReference>
<dbReference type="InterPro" id="IPR011006">
    <property type="entry name" value="CheY-like_superfamily"/>
</dbReference>
<keyword evidence="5" id="KW-1185">Reference proteome</keyword>
<dbReference type="EMBL" id="AP025592">
    <property type="protein sequence ID" value="BDG09885.1"/>
    <property type="molecule type" value="Genomic_DNA"/>
</dbReference>
<dbReference type="SMART" id="SM00448">
    <property type="entry name" value="REC"/>
    <property type="match status" value="1"/>
</dbReference>
<dbReference type="PROSITE" id="PS50110">
    <property type="entry name" value="RESPONSE_REGULATORY"/>
    <property type="match status" value="1"/>
</dbReference>
<dbReference type="Pfam" id="PF07238">
    <property type="entry name" value="PilZ"/>
    <property type="match status" value="1"/>
</dbReference>
<accession>A0ABN6NCZ6</accession>
<organism evidence="4 5">
    <name type="scientific">Anaeromyxobacter paludicola</name>
    <dbReference type="NCBI Taxonomy" id="2918171"/>
    <lineage>
        <taxon>Bacteria</taxon>
        <taxon>Pseudomonadati</taxon>
        <taxon>Myxococcota</taxon>
        <taxon>Myxococcia</taxon>
        <taxon>Myxococcales</taxon>
        <taxon>Cystobacterineae</taxon>
        <taxon>Anaeromyxobacteraceae</taxon>
        <taxon>Anaeromyxobacter</taxon>
    </lineage>
</organism>
<sequence length="243" mass="26642">MAPNDQRQHPRVPLILRIDYPDLPELRDATENLSASGLFIRTERELAIGDRVPLSVSFPGLLEPVAIEVEVVRLRQASTDFPKGLAVRVPEDRPEDRQKLARLAGSALTVPATGKHAYNLLVVEDNPLVLEMYQQAMRRIASDGVDLKVDFAHDGREAAARLERLPRVDLLMADLYMPGMDGFTLVELARKNPACAGMPIVVISAGGKAAMARTAPLGVDVFLQKPVKFGDIITTLRSLLHIA</sequence>
<evidence type="ECO:0000256" key="2">
    <source>
        <dbReference type="PROSITE-ProRule" id="PRU00169"/>
    </source>
</evidence>
<dbReference type="SUPFAM" id="SSF52172">
    <property type="entry name" value="CheY-like"/>
    <property type="match status" value="1"/>
</dbReference>